<keyword evidence="4" id="KW-1185">Reference proteome</keyword>
<dbReference type="RefSeq" id="WP_130557669.1">
    <property type="nucleotide sequence ID" value="NZ_AP028947.1"/>
</dbReference>
<dbReference type="InterPro" id="IPR001763">
    <property type="entry name" value="Rhodanese-like_dom"/>
</dbReference>
<dbReference type="NCBIfam" id="NF008750">
    <property type="entry name" value="PRK11784.1-2"/>
    <property type="match status" value="1"/>
</dbReference>
<dbReference type="PANTHER" id="PTHR30401">
    <property type="entry name" value="TRNA 2-SELENOURIDINE SYNTHASE"/>
    <property type="match status" value="1"/>
</dbReference>
<dbReference type="SMART" id="SM00450">
    <property type="entry name" value="RHOD"/>
    <property type="match status" value="1"/>
</dbReference>
<dbReference type="GO" id="GO:0043828">
    <property type="term" value="F:tRNA 2-selenouridine synthase activity"/>
    <property type="evidence" value="ECO:0007669"/>
    <property type="project" value="InterPro"/>
</dbReference>
<evidence type="ECO:0000256" key="1">
    <source>
        <dbReference type="ARBA" id="ARBA00023266"/>
    </source>
</evidence>
<dbReference type="NCBIfam" id="TIGR03167">
    <property type="entry name" value="tRNA_sel_U_synt"/>
    <property type="match status" value="1"/>
</dbReference>
<organism evidence="3 4">
    <name type="scientific">Limnobacter thiooxidans</name>
    <dbReference type="NCBI Taxonomy" id="131080"/>
    <lineage>
        <taxon>Bacteria</taxon>
        <taxon>Pseudomonadati</taxon>
        <taxon>Pseudomonadota</taxon>
        <taxon>Betaproteobacteria</taxon>
        <taxon>Burkholderiales</taxon>
        <taxon>Burkholderiaceae</taxon>
        <taxon>Limnobacter</taxon>
    </lineage>
</organism>
<dbReference type="GO" id="GO:0002098">
    <property type="term" value="P:tRNA wobble uridine modification"/>
    <property type="evidence" value="ECO:0007669"/>
    <property type="project" value="InterPro"/>
</dbReference>
<protein>
    <submittedName>
        <fullName evidence="3">tRNA 2-selenouridine(34) synthase MnmH</fullName>
    </submittedName>
</protein>
<dbReference type="Pfam" id="PF26341">
    <property type="entry name" value="AAA_SelU"/>
    <property type="match status" value="1"/>
</dbReference>
<dbReference type="InterPro" id="IPR058840">
    <property type="entry name" value="AAA_SelU"/>
</dbReference>
<sequence length="359" mass="40300">MSALILPRPAVRNPEIVSTDQLFEYAQIIDVRSPAEFEEDHVPGAINCPVLSNEERIRVGTLYKQVSPFDAKKVGAALVAKNIARHLEEQFCQHEKSWRPLIYCWRGGSRSGAMTHILRQVGWQASQLHGGYKVYRGLVLNELAELPKAFRYRVICGATGSAKSRLLEQIAAQGGQVLDLEGLACHKGSVLGVLPNQPQPAQKMFESRVWNALRQFDVAKPVFIEAESKKIGKLRLPEALFDAMAASGEVIQIHAPVEARVDFLLRDYDYFLKDPVSLQTQLDYLFRLHGHAVINRWKEWAEKGEWNTLVTELLVMHYDPSYTRSTPHNLSGFAQARTLDLSQLSTAELSLAATELLSD</sequence>
<reference evidence="3 4" key="1">
    <citation type="submission" date="2023-10" db="EMBL/GenBank/DDBJ databases">
        <title>Complete Genome Sequence of Limnobacter thiooxidans CS-K2T, Isolated from freshwater lake sediments in Bavaria, Germany.</title>
        <authorList>
            <person name="Naruki M."/>
            <person name="Watanabe A."/>
            <person name="Warashina T."/>
            <person name="Morita T."/>
            <person name="Arakawa K."/>
        </authorList>
    </citation>
    <scope>NUCLEOTIDE SEQUENCE [LARGE SCALE GENOMIC DNA]</scope>
    <source>
        <strain evidence="3 4">CS-K2</strain>
    </source>
</reference>
<dbReference type="Proteomes" id="UP001329151">
    <property type="component" value="Chromosome"/>
</dbReference>
<gene>
    <name evidence="3" type="primary">mnmH</name>
    <name evidence="3" type="ORF">RGQ30_27300</name>
</gene>
<dbReference type="PANTHER" id="PTHR30401:SF0">
    <property type="entry name" value="TRNA 2-SELENOURIDINE SYNTHASE"/>
    <property type="match status" value="1"/>
</dbReference>
<dbReference type="Pfam" id="PF00581">
    <property type="entry name" value="Rhodanese"/>
    <property type="match status" value="1"/>
</dbReference>
<proteinExistence type="predicted"/>
<dbReference type="KEGG" id="lto:RGQ30_27300"/>
<name>A0AA86J0G6_9BURK</name>
<evidence type="ECO:0000259" key="2">
    <source>
        <dbReference type="PROSITE" id="PS50206"/>
    </source>
</evidence>
<feature type="domain" description="Rhodanese" evidence="2">
    <location>
        <begin position="26"/>
        <end position="144"/>
    </location>
</feature>
<dbReference type="Gene3D" id="3.40.250.10">
    <property type="entry name" value="Rhodanese-like domain"/>
    <property type="match status" value="1"/>
</dbReference>
<keyword evidence="1" id="KW-0711">Selenium</keyword>
<evidence type="ECO:0000313" key="4">
    <source>
        <dbReference type="Proteomes" id="UP001329151"/>
    </source>
</evidence>
<dbReference type="NCBIfam" id="NF008752">
    <property type="entry name" value="PRK11784.1-4"/>
    <property type="match status" value="1"/>
</dbReference>
<dbReference type="InterPro" id="IPR017582">
    <property type="entry name" value="SelU"/>
</dbReference>
<dbReference type="PROSITE" id="PS50206">
    <property type="entry name" value="RHODANESE_3"/>
    <property type="match status" value="1"/>
</dbReference>
<dbReference type="InterPro" id="IPR036873">
    <property type="entry name" value="Rhodanese-like_dom_sf"/>
</dbReference>
<accession>A0AA86J0G6</accession>
<dbReference type="SUPFAM" id="SSF52821">
    <property type="entry name" value="Rhodanese/Cell cycle control phosphatase"/>
    <property type="match status" value="1"/>
</dbReference>
<dbReference type="AlphaFoldDB" id="A0AA86J0G6"/>
<dbReference type="EMBL" id="AP028947">
    <property type="protein sequence ID" value="BET27229.1"/>
    <property type="molecule type" value="Genomic_DNA"/>
</dbReference>
<evidence type="ECO:0000313" key="3">
    <source>
        <dbReference type="EMBL" id="BET27229.1"/>
    </source>
</evidence>